<evidence type="ECO:0000256" key="7">
    <source>
        <dbReference type="HAMAP-Rule" id="MF_02065"/>
    </source>
</evidence>
<dbReference type="PANTHER" id="PTHR30518">
    <property type="entry name" value="ENDOLYTIC MUREIN TRANSGLYCOSYLASE"/>
    <property type="match status" value="1"/>
</dbReference>
<feature type="site" description="Important for catalytic activity" evidence="7">
    <location>
        <position position="257"/>
    </location>
</feature>
<keyword evidence="2 7" id="KW-0812">Transmembrane</keyword>
<keyword evidence="10" id="KW-1185">Reference proteome</keyword>
<dbReference type="NCBIfam" id="TIGR00247">
    <property type="entry name" value="endolytic transglycosylase MltG"/>
    <property type="match status" value="1"/>
</dbReference>
<keyword evidence="3 7" id="KW-1133">Transmembrane helix</keyword>
<keyword evidence="6 7" id="KW-0961">Cell wall biogenesis/degradation</keyword>
<dbReference type="EC" id="4.2.2.29" evidence="7"/>
<organism evidence="9 10">
    <name type="scientific">Ornithinibacter aureus</name>
    <dbReference type="NCBI Taxonomy" id="622664"/>
    <lineage>
        <taxon>Bacteria</taxon>
        <taxon>Bacillati</taxon>
        <taxon>Actinomycetota</taxon>
        <taxon>Actinomycetes</taxon>
        <taxon>Micrococcales</taxon>
        <taxon>Intrasporangiaceae</taxon>
        <taxon>Ornithinibacter</taxon>
    </lineage>
</organism>
<dbReference type="Proteomes" id="UP001500390">
    <property type="component" value="Unassembled WGS sequence"/>
</dbReference>
<evidence type="ECO:0000256" key="5">
    <source>
        <dbReference type="ARBA" id="ARBA00023239"/>
    </source>
</evidence>
<comment type="similarity">
    <text evidence="7">Belongs to the transglycosylase MltG family.</text>
</comment>
<feature type="transmembrane region" description="Helical" evidence="7">
    <location>
        <begin position="35"/>
        <end position="56"/>
    </location>
</feature>
<evidence type="ECO:0000256" key="4">
    <source>
        <dbReference type="ARBA" id="ARBA00023136"/>
    </source>
</evidence>
<dbReference type="PANTHER" id="PTHR30518:SF2">
    <property type="entry name" value="ENDOLYTIC MUREIN TRANSGLYCOSYLASE"/>
    <property type="match status" value="1"/>
</dbReference>
<evidence type="ECO:0000256" key="6">
    <source>
        <dbReference type="ARBA" id="ARBA00023316"/>
    </source>
</evidence>
<feature type="region of interest" description="Disordered" evidence="8">
    <location>
        <begin position="1"/>
        <end position="27"/>
    </location>
</feature>
<dbReference type="CDD" id="cd08010">
    <property type="entry name" value="MltG_like"/>
    <property type="match status" value="1"/>
</dbReference>
<comment type="function">
    <text evidence="7">Functions as a peptidoglycan terminase that cleaves nascent peptidoglycan strands endolytically to terminate their elongation.</text>
</comment>
<reference evidence="10" key="1">
    <citation type="journal article" date="2019" name="Int. J. Syst. Evol. Microbiol.">
        <title>The Global Catalogue of Microorganisms (GCM) 10K type strain sequencing project: providing services to taxonomists for standard genome sequencing and annotation.</title>
        <authorList>
            <consortium name="The Broad Institute Genomics Platform"/>
            <consortium name="The Broad Institute Genome Sequencing Center for Infectious Disease"/>
            <person name="Wu L."/>
            <person name="Ma J."/>
        </authorList>
    </citation>
    <scope>NUCLEOTIDE SEQUENCE [LARGE SCALE GENOMIC DNA]</scope>
    <source>
        <strain evidence="10">JCM 17738</strain>
    </source>
</reference>
<dbReference type="EMBL" id="BAABFX010000009">
    <property type="protein sequence ID" value="GAA4388894.1"/>
    <property type="molecule type" value="Genomic_DNA"/>
</dbReference>
<keyword evidence="4 7" id="KW-0472">Membrane</keyword>
<keyword evidence="5 7" id="KW-0456">Lyase</keyword>
<comment type="catalytic activity">
    <reaction evidence="7">
        <text>a peptidoglycan chain = a peptidoglycan chain with N-acetyl-1,6-anhydromuramyl-[peptide] at the reducing end + a peptidoglycan chain with N-acetylglucosamine at the non-reducing end.</text>
        <dbReference type="EC" id="4.2.2.29"/>
    </reaction>
</comment>
<keyword evidence="1 7" id="KW-1003">Cell membrane</keyword>
<dbReference type="RefSeq" id="WP_159898905.1">
    <property type="nucleotide sequence ID" value="NZ_BAABFX010000009.1"/>
</dbReference>
<dbReference type="Pfam" id="PF02618">
    <property type="entry name" value="YceG"/>
    <property type="match status" value="1"/>
</dbReference>
<comment type="caution">
    <text evidence="9">The sequence shown here is derived from an EMBL/GenBank/DDBJ whole genome shotgun (WGS) entry which is preliminary data.</text>
</comment>
<comment type="subcellular location">
    <subcellularLocation>
        <location evidence="7">Cell membrane</location>
        <topology evidence="7">Single-pass membrane protein</topology>
    </subcellularLocation>
</comment>
<evidence type="ECO:0000256" key="8">
    <source>
        <dbReference type="SAM" id="MobiDB-lite"/>
    </source>
</evidence>
<dbReference type="InterPro" id="IPR003770">
    <property type="entry name" value="MLTG-like"/>
</dbReference>
<name>A0ABP8JD63_9MICO</name>
<proteinExistence type="inferred from homology"/>
<evidence type="ECO:0000313" key="9">
    <source>
        <dbReference type="EMBL" id="GAA4388894.1"/>
    </source>
</evidence>
<evidence type="ECO:0000313" key="10">
    <source>
        <dbReference type="Proteomes" id="UP001500390"/>
    </source>
</evidence>
<evidence type="ECO:0000256" key="2">
    <source>
        <dbReference type="ARBA" id="ARBA00022692"/>
    </source>
</evidence>
<sequence length="389" mass="41297">MTQGDVSHTIFGEPEPPPTRLRARRRQPQRRNRRWLVLLIALALLGGAAWAAVSVIKPVVASVFDFGGSESADFPGPGEGEVEIVVSPGETGEDIATTLRDAGVVKTRGAYIDVARSDPERAAAIQPGRYTLLKGMTAAEAFAVLADPANRITSGTTVREGLWATETFEVLSASTGIPVKEYAAAAKDAKAIGLPAEAEGNVEGWLAPSTYEFPENSTAAEQLAAMVAQTVKVLDAAGVATKDRKDVLILASLVEAEAKLDEDRPKIARVFLNRLETDGEPTYGLLQSDAAVSYGAQRRSLFPSSAELNDASNPYNTRLIPGLPPGPISNPGAASINAAANPADGPWFFFVAVNPITGETKYGVTLEDHNRNVRELTAYCNEKPKDCGL</sequence>
<evidence type="ECO:0000256" key="3">
    <source>
        <dbReference type="ARBA" id="ARBA00022989"/>
    </source>
</evidence>
<evidence type="ECO:0000256" key="1">
    <source>
        <dbReference type="ARBA" id="ARBA00022475"/>
    </source>
</evidence>
<gene>
    <name evidence="7 9" type="primary">mltG</name>
    <name evidence="9" type="ORF">GCM10023153_04630</name>
</gene>
<dbReference type="Gene3D" id="3.30.1490.480">
    <property type="entry name" value="Endolytic murein transglycosylase"/>
    <property type="match status" value="1"/>
</dbReference>
<protein>
    <recommendedName>
        <fullName evidence="7">Endolytic murein transglycosylase</fullName>
        <ecNumber evidence="7">4.2.2.29</ecNumber>
    </recommendedName>
    <alternativeName>
        <fullName evidence="7">Peptidoglycan lytic transglycosylase</fullName>
    </alternativeName>
    <alternativeName>
        <fullName evidence="7">Peptidoglycan polymerization terminase</fullName>
    </alternativeName>
</protein>
<dbReference type="HAMAP" id="MF_02065">
    <property type="entry name" value="MltG"/>
    <property type="match status" value="1"/>
</dbReference>
<accession>A0ABP8JD63</accession>